<evidence type="ECO:0000256" key="8">
    <source>
        <dbReference type="ARBA" id="ARBA00050488"/>
    </source>
</evidence>
<dbReference type="EMBL" id="FORM01000002">
    <property type="protein sequence ID" value="SFI78042.1"/>
    <property type="molecule type" value="Genomic_DNA"/>
</dbReference>
<dbReference type="SMART" id="SM00798">
    <property type="entry name" value="AICARFT_IMPCHas"/>
    <property type="match status" value="1"/>
</dbReference>
<gene>
    <name evidence="10" type="primary">purH</name>
    <name evidence="12" type="ORF">SAMN05443431_102182</name>
</gene>
<comment type="similarity">
    <text evidence="3 10">Belongs to the PurH family.</text>
</comment>
<dbReference type="FunFam" id="3.40.50.1380:FF:000001">
    <property type="entry name" value="Bifunctional purine biosynthesis protein PurH"/>
    <property type="match status" value="1"/>
</dbReference>
<evidence type="ECO:0000313" key="12">
    <source>
        <dbReference type="EMBL" id="SFI78042.1"/>
    </source>
</evidence>
<comment type="pathway">
    <text evidence="1 10">Purine metabolism; IMP biosynthesis via de novo pathway; IMP from 5-formamido-1-(5-phospho-D-ribosyl)imidazole-4-carboxamide: step 1/1.</text>
</comment>
<dbReference type="InterPro" id="IPR016193">
    <property type="entry name" value="Cytidine_deaminase-like"/>
</dbReference>
<dbReference type="Gene3D" id="3.40.140.20">
    <property type="match status" value="2"/>
</dbReference>
<evidence type="ECO:0000256" key="5">
    <source>
        <dbReference type="ARBA" id="ARBA00022755"/>
    </source>
</evidence>
<keyword evidence="6 10" id="KW-0378">Hydrolase</keyword>
<proteinExistence type="inferred from homology"/>
<dbReference type="GO" id="GO:0004643">
    <property type="term" value="F:phosphoribosylaminoimidazolecarboxamide formyltransferase activity"/>
    <property type="evidence" value="ECO:0007669"/>
    <property type="project" value="UniProtKB-UniRule"/>
</dbReference>
<dbReference type="Pfam" id="PF02142">
    <property type="entry name" value="MGS"/>
    <property type="match status" value="1"/>
</dbReference>
<keyword evidence="4 10" id="KW-0808">Transferase</keyword>
<dbReference type="PROSITE" id="PS51855">
    <property type="entry name" value="MGS"/>
    <property type="match status" value="1"/>
</dbReference>
<dbReference type="GO" id="GO:0003937">
    <property type="term" value="F:IMP cyclohydrolase activity"/>
    <property type="evidence" value="ECO:0007669"/>
    <property type="project" value="UniProtKB-UniRule"/>
</dbReference>
<name>A0A1I3KZW0_9FLAO</name>
<dbReference type="HAMAP" id="MF_00139">
    <property type="entry name" value="PurH"/>
    <property type="match status" value="1"/>
</dbReference>
<accession>A0A1I3KZW0</accession>
<dbReference type="SMART" id="SM00851">
    <property type="entry name" value="MGS"/>
    <property type="match status" value="1"/>
</dbReference>
<dbReference type="Gene3D" id="3.40.50.1380">
    <property type="entry name" value="Methylglyoxal synthase-like domain"/>
    <property type="match status" value="1"/>
</dbReference>
<evidence type="ECO:0000256" key="1">
    <source>
        <dbReference type="ARBA" id="ARBA00004844"/>
    </source>
</evidence>
<dbReference type="FunFam" id="3.40.140.20:FF:000005">
    <property type="entry name" value="Bifunctional purine biosynthesis protein PurH"/>
    <property type="match status" value="1"/>
</dbReference>
<dbReference type="PANTHER" id="PTHR11692">
    <property type="entry name" value="BIFUNCTIONAL PURINE BIOSYNTHESIS PROTEIN PURH"/>
    <property type="match status" value="1"/>
</dbReference>
<evidence type="ECO:0000259" key="11">
    <source>
        <dbReference type="PROSITE" id="PS51855"/>
    </source>
</evidence>
<feature type="domain" description="MGS-like" evidence="11">
    <location>
        <begin position="1"/>
        <end position="148"/>
    </location>
</feature>
<dbReference type="PANTHER" id="PTHR11692:SF0">
    <property type="entry name" value="BIFUNCTIONAL PURINE BIOSYNTHESIS PROTEIN ATIC"/>
    <property type="match status" value="1"/>
</dbReference>
<protein>
    <recommendedName>
        <fullName evidence="10">Bifunctional purine biosynthesis protein PurH</fullName>
    </recommendedName>
    <domain>
        <recommendedName>
            <fullName evidence="10">Phosphoribosylaminoimidazolecarboxamide formyltransferase</fullName>
            <ecNumber evidence="10">2.1.2.3</ecNumber>
        </recommendedName>
        <alternativeName>
            <fullName evidence="10">AICAR transformylase</fullName>
        </alternativeName>
    </domain>
    <domain>
        <recommendedName>
            <fullName evidence="10">IMP cyclohydrolase</fullName>
            <ecNumber evidence="10">3.5.4.10</ecNumber>
        </recommendedName>
        <alternativeName>
            <fullName evidence="10">ATIC</fullName>
        </alternativeName>
        <alternativeName>
            <fullName evidence="10">IMP synthase</fullName>
        </alternativeName>
        <alternativeName>
            <fullName evidence="10">Inosinicase</fullName>
        </alternativeName>
    </domain>
</protein>
<keyword evidence="7 10" id="KW-0511">Multifunctional enzyme</keyword>
<dbReference type="Pfam" id="PF01808">
    <property type="entry name" value="AICARFT_IMPCHas"/>
    <property type="match status" value="1"/>
</dbReference>
<dbReference type="Proteomes" id="UP000199559">
    <property type="component" value="Unassembled WGS sequence"/>
</dbReference>
<evidence type="ECO:0000256" key="10">
    <source>
        <dbReference type="HAMAP-Rule" id="MF_00139"/>
    </source>
</evidence>
<dbReference type="EC" id="2.1.2.3" evidence="10"/>
<evidence type="ECO:0000256" key="3">
    <source>
        <dbReference type="ARBA" id="ARBA00007667"/>
    </source>
</evidence>
<dbReference type="SUPFAM" id="SSF52335">
    <property type="entry name" value="Methylglyoxal synthase-like"/>
    <property type="match status" value="1"/>
</dbReference>
<keyword evidence="5 10" id="KW-0658">Purine biosynthesis</keyword>
<evidence type="ECO:0000256" key="2">
    <source>
        <dbReference type="ARBA" id="ARBA00004954"/>
    </source>
</evidence>
<dbReference type="STRING" id="1144750.SAMN05443431_102182"/>
<dbReference type="EC" id="3.5.4.10" evidence="10"/>
<organism evidence="12 13">
    <name type="scientific">Olleya namhaensis</name>
    <dbReference type="NCBI Taxonomy" id="1144750"/>
    <lineage>
        <taxon>Bacteria</taxon>
        <taxon>Pseudomonadati</taxon>
        <taxon>Bacteroidota</taxon>
        <taxon>Flavobacteriia</taxon>
        <taxon>Flavobacteriales</taxon>
        <taxon>Flavobacteriaceae</taxon>
    </lineage>
</organism>
<comment type="pathway">
    <text evidence="2 10">Purine metabolism; IMP biosynthesis via de novo pathway; 5-formamido-1-(5-phospho-D-ribosyl)imidazole-4-carboxamide from 5-amino-1-(5-phospho-D-ribosyl)imidazole-4-carboxamide (10-formyl THF route): step 1/1.</text>
</comment>
<sequence length="509" mass="55414">MSNKTIKSALISVFSKDGLEPIVKELHKQGVTIYSTGGTETFIKNLGIDVVPVEDVTSYPSILGGRVKTLHPKVFGGILNRQNHDGDVKEMKDFDIPQIDVVIVDLYPFEKTVATGASNQDIIEKIDIGGISLIRAAAKNYADVICVSSVDDYAEFLELITDKKGDLSEADRKAFAAKAFNVSSHYDSAIFNYFNADHAIPALKISETNGKVLRYGENPHQKGFFFGNFDALFTKLHGKELSYNNLLDVDAAVNLIQEFKGEKPTFAILKHNNACGFAQRETVSQAYTDALAGDPVSAFGGVLISNTEIDVATATDIHNLFCEVVIAPSFSAEAESILKGKKNRILLVLKDTDFAETTVRTCLNGVLVQDKNNKTDTVEDLKYVTESKPSSAAIDDLIFASKICKHTKSNTIVLVKNKQLCASGTGQTSRVDALNQAIHKAQSFNFDLKDSVMASDAFFPFPDCVEIAGNVGITSVIQPGGSIKDQLSIDYCNANNIAMVMTGTRHFKH</sequence>
<evidence type="ECO:0000256" key="7">
    <source>
        <dbReference type="ARBA" id="ARBA00023268"/>
    </source>
</evidence>
<evidence type="ECO:0000313" key="13">
    <source>
        <dbReference type="Proteomes" id="UP000199559"/>
    </source>
</evidence>
<dbReference type="GO" id="GO:0005829">
    <property type="term" value="C:cytosol"/>
    <property type="evidence" value="ECO:0007669"/>
    <property type="project" value="TreeGrafter"/>
</dbReference>
<dbReference type="InterPro" id="IPR024051">
    <property type="entry name" value="AICAR_Tfase_dup_dom_sf"/>
</dbReference>
<dbReference type="AlphaFoldDB" id="A0A1I3KZW0"/>
<dbReference type="SUPFAM" id="SSF53927">
    <property type="entry name" value="Cytidine deaminase-like"/>
    <property type="match status" value="1"/>
</dbReference>
<dbReference type="NCBIfam" id="NF002049">
    <property type="entry name" value="PRK00881.1"/>
    <property type="match status" value="1"/>
</dbReference>
<dbReference type="RefSeq" id="WP_090837700.1">
    <property type="nucleotide sequence ID" value="NZ_FORM01000002.1"/>
</dbReference>
<dbReference type="InterPro" id="IPR036914">
    <property type="entry name" value="MGS-like_dom_sf"/>
</dbReference>
<reference evidence="13" key="1">
    <citation type="submission" date="2016-10" db="EMBL/GenBank/DDBJ databases">
        <authorList>
            <person name="Varghese N."/>
            <person name="Submissions S."/>
        </authorList>
    </citation>
    <scope>NUCLEOTIDE SEQUENCE [LARGE SCALE GENOMIC DNA]</scope>
    <source>
        <strain evidence="13">DSM 28881</strain>
    </source>
</reference>
<dbReference type="InterPro" id="IPR002695">
    <property type="entry name" value="PurH-like"/>
</dbReference>
<dbReference type="PIRSF" id="PIRSF000414">
    <property type="entry name" value="AICARFT_IMPCHas"/>
    <property type="match status" value="1"/>
</dbReference>
<comment type="catalytic activity">
    <reaction evidence="9 10">
        <text>IMP + H2O = 5-formamido-1-(5-phospho-D-ribosyl)imidazole-4-carboxamide</text>
        <dbReference type="Rhea" id="RHEA:18445"/>
        <dbReference type="ChEBI" id="CHEBI:15377"/>
        <dbReference type="ChEBI" id="CHEBI:58053"/>
        <dbReference type="ChEBI" id="CHEBI:58467"/>
        <dbReference type="EC" id="3.5.4.10"/>
    </reaction>
</comment>
<dbReference type="InterPro" id="IPR011607">
    <property type="entry name" value="MGS-like_dom"/>
</dbReference>
<dbReference type="GO" id="GO:0006189">
    <property type="term" value="P:'de novo' IMP biosynthetic process"/>
    <property type="evidence" value="ECO:0007669"/>
    <property type="project" value="UniProtKB-UniRule"/>
</dbReference>
<evidence type="ECO:0000256" key="6">
    <source>
        <dbReference type="ARBA" id="ARBA00022801"/>
    </source>
</evidence>
<dbReference type="CDD" id="cd01421">
    <property type="entry name" value="IMPCH"/>
    <property type="match status" value="1"/>
</dbReference>
<dbReference type="FunFam" id="3.40.140.20:FF:000001">
    <property type="entry name" value="Bifunctional purine biosynthesis protein PurH"/>
    <property type="match status" value="1"/>
</dbReference>
<keyword evidence="13" id="KW-1185">Reference proteome</keyword>
<dbReference type="UniPathway" id="UPA00074">
    <property type="reaction ID" value="UER00133"/>
</dbReference>
<evidence type="ECO:0000256" key="9">
    <source>
        <dbReference type="ARBA" id="ARBA00050687"/>
    </source>
</evidence>
<comment type="domain">
    <text evidence="10">The IMP cyclohydrolase activity resides in the N-terminal region.</text>
</comment>
<evidence type="ECO:0000256" key="4">
    <source>
        <dbReference type="ARBA" id="ARBA00022679"/>
    </source>
</evidence>
<comment type="catalytic activity">
    <reaction evidence="8 10">
        <text>(6R)-10-formyltetrahydrofolate + 5-amino-1-(5-phospho-beta-D-ribosyl)imidazole-4-carboxamide = 5-formamido-1-(5-phospho-D-ribosyl)imidazole-4-carboxamide + (6S)-5,6,7,8-tetrahydrofolate</text>
        <dbReference type="Rhea" id="RHEA:22192"/>
        <dbReference type="ChEBI" id="CHEBI:57453"/>
        <dbReference type="ChEBI" id="CHEBI:58467"/>
        <dbReference type="ChEBI" id="CHEBI:58475"/>
        <dbReference type="ChEBI" id="CHEBI:195366"/>
        <dbReference type="EC" id="2.1.2.3"/>
    </reaction>
</comment>